<dbReference type="AlphaFoldDB" id="A0AAU9PLL3"/>
<accession>A0AAU9PLL3</accession>
<organism evidence="1 2">
    <name type="scientific">Lactuca virosa</name>
    <dbReference type="NCBI Taxonomy" id="75947"/>
    <lineage>
        <taxon>Eukaryota</taxon>
        <taxon>Viridiplantae</taxon>
        <taxon>Streptophyta</taxon>
        <taxon>Embryophyta</taxon>
        <taxon>Tracheophyta</taxon>
        <taxon>Spermatophyta</taxon>
        <taxon>Magnoliopsida</taxon>
        <taxon>eudicotyledons</taxon>
        <taxon>Gunneridae</taxon>
        <taxon>Pentapetalae</taxon>
        <taxon>asterids</taxon>
        <taxon>campanulids</taxon>
        <taxon>Asterales</taxon>
        <taxon>Asteraceae</taxon>
        <taxon>Cichorioideae</taxon>
        <taxon>Cichorieae</taxon>
        <taxon>Lactucinae</taxon>
        <taxon>Lactuca</taxon>
    </lineage>
</organism>
<dbReference type="GO" id="GO:0000159">
    <property type="term" value="C:protein phosphatase type 2A complex"/>
    <property type="evidence" value="ECO:0007669"/>
    <property type="project" value="InterPro"/>
</dbReference>
<dbReference type="InterPro" id="IPR016024">
    <property type="entry name" value="ARM-type_fold"/>
</dbReference>
<dbReference type="SUPFAM" id="SSF48371">
    <property type="entry name" value="ARM repeat"/>
    <property type="match status" value="1"/>
</dbReference>
<dbReference type="EMBL" id="CAKMRJ010005724">
    <property type="protein sequence ID" value="CAH1451211.1"/>
    <property type="molecule type" value="Genomic_DNA"/>
</dbReference>
<dbReference type="PANTHER" id="PTHR10257:SF86">
    <property type="entry name" value="SERINE_THREONINE PROTEIN PHOSPHATASE 2A REGULATORY SUBUNIT"/>
    <property type="match status" value="1"/>
</dbReference>
<name>A0AAU9PLL3_9ASTR</name>
<dbReference type="GO" id="GO:0019888">
    <property type="term" value="F:protein phosphatase regulator activity"/>
    <property type="evidence" value="ECO:0007669"/>
    <property type="project" value="InterPro"/>
</dbReference>
<dbReference type="Pfam" id="PF01603">
    <property type="entry name" value="B56"/>
    <property type="match status" value="1"/>
</dbReference>
<reference evidence="1 2" key="1">
    <citation type="submission" date="2022-01" db="EMBL/GenBank/DDBJ databases">
        <authorList>
            <person name="Xiong W."/>
            <person name="Schranz E."/>
        </authorList>
    </citation>
    <scope>NUCLEOTIDE SEQUENCE [LARGE SCALE GENOMIC DNA]</scope>
</reference>
<dbReference type="InterPro" id="IPR002554">
    <property type="entry name" value="PP2A_B56"/>
</dbReference>
<keyword evidence="2" id="KW-1185">Reference proteome</keyword>
<dbReference type="Proteomes" id="UP001157418">
    <property type="component" value="Unassembled WGS sequence"/>
</dbReference>
<dbReference type="PANTHER" id="PTHR10257">
    <property type="entry name" value="SERINE/THREONINE PROTEIN PHOSPHATASE 2A PP2A REGULATORY SUBUNIT B"/>
    <property type="match status" value="1"/>
</dbReference>
<proteinExistence type="predicted"/>
<sequence length="194" mass="23028">MVLGSIRNGFAVPMKEENKLFLMRALIPLHKAKFINYYHQQFSYCIIQFFEKDYKLVDIVIRGLLKYWPVTNCGKGILFLSELEEVLDETQPTEFQQCMIPLFRQIGRCINSPNFQVTERVLFLWNNEHIADLIVENRDIILPILFEPLEKNIRGHWNTAINVLTRNVRKLFIEMDSDLFEECSNQFWGKRSHV</sequence>
<dbReference type="Gene3D" id="1.25.10.10">
    <property type="entry name" value="Leucine-rich Repeat Variant"/>
    <property type="match status" value="1"/>
</dbReference>
<gene>
    <name evidence="1" type="ORF">LVIROSA_LOCUS36578</name>
</gene>
<dbReference type="InterPro" id="IPR011989">
    <property type="entry name" value="ARM-like"/>
</dbReference>
<protein>
    <submittedName>
        <fullName evidence="1">Uncharacterized protein</fullName>
    </submittedName>
</protein>
<dbReference type="GO" id="GO:0007165">
    <property type="term" value="P:signal transduction"/>
    <property type="evidence" value="ECO:0007669"/>
    <property type="project" value="InterPro"/>
</dbReference>
<evidence type="ECO:0000313" key="2">
    <source>
        <dbReference type="Proteomes" id="UP001157418"/>
    </source>
</evidence>
<evidence type="ECO:0000313" key="1">
    <source>
        <dbReference type="EMBL" id="CAH1451211.1"/>
    </source>
</evidence>
<comment type="caution">
    <text evidence="1">The sequence shown here is derived from an EMBL/GenBank/DDBJ whole genome shotgun (WGS) entry which is preliminary data.</text>
</comment>